<protein>
    <recommendedName>
        <fullName evidence="7">CENP-T/Histone H4 histone fold domain-containing protein</fullName>
    </recommendedName>
</protein>
<dbReference type="Proteomes" id="UP001209540">
    <property type="component" value="Unassembled WGS sequence"/>
</dbReference>
<feature type="compositionally biased region" description="Low complexity" evidence="6">
    <location>
        <begin position="175"/>
        <end position="184"/>
    </location>
</feature>
<accession>A0AAD5K0Y1</accession>
<evidence type="ECO:0000256" key="6">
    <source>
        <dbReference type="SAM" id="MobiDB-lite"/>
    </source>
</evidence>
<sequence>MDLQFQSGNDSDDDHFDRLFSPTREFQHRTQATRVLQLLSNAPPMSIVSQSDNDNNSETPSQRYALQRQQQQQQQRYESLVHKREREQEFQHDYEQLLQKRPAPYPAVPAPDYSFRRRRRHQLIDNFNDSLTTISYHTDTNFTGFTNQRSLKDSDGSNLVMRTPSIADDSTSLEQRQLQRQQGRYATEEDEEENDLHWEPPHGEGLTSFTSANIAKIRKQQQQQQQQQLQFPMTMERDTQDDPFLSQFSTSQYLASQQEDVQELLQKKKDIQDMLDIKGKGRMMIPLPNEIEQEFAPISHEPELMDGAVLQPTPQRQQQQQHVSSLKQQEQEKELQQFMDQDYDDIEYDYGHEGGEYVDDHHSNVSKQQELQRQETRFASGSPSALVKNNRKEDESHRMDDDSDMDEFQENGRPRKNGNQIQRQEDIIRINPDRRYTSEKLQELRNPADPLVSFHQRYYSGASVTKANARQIFSQFSHLTCKNNIQARLQEVSELFFDQIANDLAAYARHADREVIKMEDMELLMRRQGVVDDNVSTEALAHRYLSREQWDEICTSARAFNTIYPNQ</sequence>
<comment type="subcellular location">
    <subcellularLocation>
        <location evidence="2">Chromosome</location>
    </subcellularLocation>
    <subcellularLocation>
        <location evidence="1">Nucleus</location>
    </subcellularLocation>
</comment>
<dbReference type="GO" id="GO:0000278">
    <property type="term" value="P:mitotic cell cycle"/>
    <property type="evidence" value="ECO:0007669"/>
    <property type="project" value="TreeGrafter"/>
</dbReference>
<dbReference type="Pfam" id="PF15511">
    <property type="entry name" value="CENP-T_C"/>
    <property type="match status" value="1"/>
</dbReference>
<gene>
    <name evidence="8" type="ORF">BDA99DRAFT_522998</name>
</gene>
<organism evidence="8 9">
    <name type="scientific">Phascolomyces articulosus</name>
    <dbReference type="NCBI Taxonomy" id="60185"/>
    <lineage>
        <taxon>Eukaryota</taxon>
        <taxon>Fungi</taxon>
        <taxon>Fungi incertae sedis</taxon>
        <taxon>Mucoromycota</taxon>
        <taxon>Mucoromycotina</taxon>
        <taxon>Mucoromycetes</taxon>
        <taxon>Mucorales</taxon>
        <taxon>Lichtheimiaceae</taxon>
        <taxon>Phascolomyces</taxon>
    </lineage>
</organism>
<evidence type="ECO:0000256" key="2">
    <source>
        <dbReference type="ARBA" id="ARBA00004286"/>
    </source>
</evidence>
<dbReference type="InterPro" id="IPR028255">
    <property type="entry name" value="CENP-T"/>
</dbReference>
<feature type="domain" description="CENP-T/Histone H4 histone fold" evidence="7">
    <location>
        <begin position="484"/>
        <end position="556"/>
    </location>
</feature>
<dbReference type="PANTHER" id="PTHR46904">
    <property type="entry name" value="CENTROMERE PROTEIN T"/>
    <property type="match status" value="1"/>
</dbReference>
<dbReference type="GO" id="GO:0005634">
    <property type="term" value="C:nucleus"/>
    <property type="evidence" value="ECO:0007669"/>
    <property type="project" value="UniProtKB-SubCell"/>
</dbReference>
<reference evidence="8" key="1">
    <citation type="journal article" date="2022" name="IScience">
        <title>Evolution of zygomycete secretomes and the origins of terrestrial fungal ecologies.</title>
        <authorList>
            <person name="Chang Y."/>
            <person name="Wang Y."/>
            <person name="Mondo S."/>
            <person name="Ahrendt S."/>
            <person name="Andreopoulos W."/>
            <person name="Barry K."/>
            <person name="Beard J."/>
            <person name="Benny G.L."/>
            <person name="Blankenship S."/>
            <person name="Bonito G."/>
            <person name="Cuomo C."/>
            <person name="Desiro A."/>
            <person name="Gervers K.A."/>
            <person name="Hundley H."/>
            <person name="Kuo A."/>
            <person name="LaButti K."/>
            <person name="Lang B.F."/>
            <person name="Lipzen A."/>
            <person name="O'Donnell K."/>
            <person name="Pangilinan J."/>
            <person name="Reynolds N."/>
            <person name="Sandor L."/>
            <person name="Smith M.E."/>
            <person name="Tsang A."/>
            <person name="Grigoriev I.V."/>
            <person name="Stajich J.E."/>
            <person name="Spatafora J.W."/>
        </authorList>
    </citation>
    <scope>NUCLEOTIDE SEQUENCE</scope>
    <source>
        <strain evidence="8">RSA 2281</strain>
    </source>
</reference>
<feature type="compositionally biased region" description="Basic and acidic residues" evidence="6">
    <location>
        <begin position="349"/>
        <end position="363"/>
    </location>
</feature>
<evidence type="ECO:0000313" key="8">
    <source>
        <dbReference type="EMBL" id="KAI9250156.1"/>
    </source>
</evidence>
<dbReference type="Gene3D" id="1.10.20.10">
    <property type="entry name" value="Histone, subunit A"/>
    <property type="match status" value="1"/>
</dbReference>
<feature type="region of interest" description="Disordered" evidence="6">
    <location>
        <begin position="153"/>
        <end position="203"/>
    </location>
</feature>
<dbReference type="SUPFAM" id="SSF47113">
    <property type="entry name" value="Histone-fold"/>
    <property type="match status" value="1"/>
</dbReference>
<feature type="region of interest" description="Disordered" evidence="6">
    <location>
        <begin position="347"/>
        <end position="428"/>
    </location>
</feature>
<evidence type="ECO:0000259" key="7">
    <source>
        <dbReference type="Pfam" id="PF15511"/>
    </source>
</evidence>
<keyword evidence="9" id="KW-1185">Reference proteome</keyword>
<reference evidence="8" key="2">
    <citation type="submission" date="2023-02" db="EMBL/GenBank/DDBJ databases">
        <authorList>
            <consortium name="DOE Joint Genome Institute"/>
            <person name="Mondo S.J."/>
            <person name="Chang Y."/>
            <person name="Wang Y."/>
            <person name="Ahrendt S."/>
            <person name="Andreopoulos W."/>
            <person name="Barry K."/>
            <person name="Beard J."/>
            <person name="Benny G.L."/>
            <person name="Blankenship S."/>
            <person name="Bonito G."/>
            <person name="Cuomo C."/>
            <person name="Desiro A."/>
            <person name="Gervers K.A."/>
            <person name="Hundley H."/>
            <person name="Kuo A."/>
            <person name="LaButti K."/>
            <person name="Lang B.F."/>
            <person name="Lipzen A."/>
            <person name="O'Donnell K."/>
            <person name="Pangilinan J."/>
            <person name="Reynolds N."/>
            <person name="Sandor L."/>
            <person name="Smith M.W."/>
            <person name="Tsang A."/>
            <person name="Grigoriev I.V."/>
            <person name="Stajich J.E."/>
            <person name="Spatafora J.W."/>
        </authorList>
    </citation>
    <scope>NUCLEOTIDE SEQUENCE</scope>
    <source>
        <strain evidence="8">RSA 2281</strain>
    </source>
</reference>
<evidence type="ECO:0000313" key="9">
    <source>
        <dbReference type="Proteomes" id="UP001209540"/>
    </source>
</evidence>
<dbReference type="GO" id="GO:0000776">
    <property type="term" value="C:kinetochore"/>
    <property type="evidence" value="ECO:0007669"/>
    <property type="project" value="InterPro"/>
</dbReference>
<dbReference type="InterPro" id="IPR035425">
    <property type="entry name" value="CENP-T/H4_C"/>
</dbReference>
<dbReference type="CDD" id="cd22920">
    <property type="entry name" value="HFD_CENP-T"/>
    <property type="match status" value="1"/>
</dbReference>
<comment type="similarity">
    <text evidence="3">Belongs to the CENP-T/CNN1 family.</text>
</comment>
<feature type="compositionally biased region" description="Low complexity" evidence="6">
    <location>
        <begin position="312"/>
        <end position="328"/>
    </location>
</feature>
<evidence type="ECO:0000256" key="1">
    <source>
        <dbReference type="ARBA" id="ARBA00004123"/>
    </source>
</evidence>
<dbReference type="GO" id="GO:0007059">
    <property type="term" value="P:chromosome segregation"/>
    <property type="evidence" value="ECO:0007669"/>
    <property type="project" value="TreeGrafter"/>
</dbReference>
<name>A0AAD5K0Y1_9FUNG</name>
<comment type="caution">
    <text evidence="8">The sequence shown here is derived from an EMBL/GenBank/DDBJ whole genome shotgun (WGS) entry which is preliminary data.</text>
</comment>
<dbReference type="EMBL" id="JAIXMP010000033">
    <property type="protein sequence ID" value="KAI9250156.1"/>
    <property type="molecule type" value="Genomic_DNA"/>
</dbReference>
<dbReference type="PANTHER" id="PTHR46904:SF1">
    <property type="entry name" value="CENTROMERE PROTEIN T"/>
    <property type="match status" value="1"/>
</dbReference>
<evidence type="ECO:0000256" key="4">
    <source>
        <dbReference type="ARBA" id="ARBA00022454"/>
    </source>
</evidence>
<dbReference type="InterPro" id="IPR009072">
    <property type="entry name" value="Histone-fold"/>
</dbReference>
<dbReference type="GO" id="GO:0046982">
    <property type="term" value="F:protein heterodimerization activity"/>
    <property type="evidence" value="ECO:0007669"/>
    <property type="project" value="InterPro"/>
</dbReference>
<dbReference type="GO" id="GO:0051382">
    <property type="term" value="P:kinetochore assembly"/>
    <property type="evidence" value="ECO:0007669"/>
    <property type="project" value="InterPro"/>
</dbReference>
<dbReference type="GO" id="GO:0003677">
    <property type="term" value="F:DNA binding"/>
    <property type="evidence" value="ECO:0007669"/>
    <property type="project" value="InterPro"/>
</dbReference>
<evidence type="ECO:0000256" key="5">
    <source>
        <dbReference type="ARBA" id="ARBA00023242"/>
    </source>
</evidence>
<keyword evidence="4" id="KW-0158">Chromosome</keyword>
<keyword evidence="5" id="KW-0539">Nucleus</keyword>
<feature type="region of interest" description="Disordered" evidence="6">
    <location>
        <begin position="312"/>
        <end position="334"/>
    </location>
</feature>
<proteinExistence type="inferred from homology"/>
<dbReference type="AlphaFoldDB" id="A0AAD5K0Y1"/>
<evidence type="ECO:0000256" key="3">
    <source>
        <dbReference type="ARBA" id="ARBA00010137"/>
    </source>
</evidence>
<feature type="compositionally biased region" description="Basic and acidic residues" evidence="6">
    <location>
        <begin position="390"/>
        <end position="400"/>
    </location>
</feature>